<protein>
    <submittedName>
        <fullName evidence="1">Uncharacterized protein</fullName>
    </submittedName>
</protein>
<evidence type="ECO:0000313" key="1">
    <source>
        <dbReference type="EMBL" id="KAI9900636.1"/>
    </source>
</evidence>
<accession>A0ACC0V5A3</accession>
<organism evidence="1 2">
    <name type="scientific">Trichothecium roseum</name>
    <dbReference type="NCBI Taxonomy" id="47278"/>
    <lineage>
        <taxon>Eukaryota</taxon>
        <taxon>Fungi</taxon>
        <taxon>Dikarya</taxon>
        <taxon>Ascomycota</taxon>
        <taxon>Pezizomycotina</taxon>
        <taxon>Sordariomycetes</taxon>
        <taxon>Hypocreomycetidae</taxon>
        <taxon>Hypocreales</taxon>
        <taxon>Hypocreales incertae sedis</taxon>
        <taxon>Trichothecium</taxon>
    </lineage>
</organism>
<proteinExistence type="predicted"/>
<comment type="caution">
    <text evidence="1">The sequence shown here is derived from an EMBL/GenBank/DDBJ whole genome shotgun (WGS) entry which is preliminary data.</text>
</comment>
<reference evidence="1" key="1">
    <citation type="submission" date="2022-10" db="EMBL/GenBank/DDBJ databases">
        <title>Complete Genome of Trichothecium roseum strain YXFP-22015, a Plant Pathogen Isolated from Citrus.</title>
        <authorList>
            <person name="Wang Y."/>
            <person name="Zhu L."/>
        </authorList>
    </citation>
    <scope>NUCLEOTIDE SEQUENCE</scope>
    <source>
        <strain evidence="1">YXFP-22015</strain>
    </source>
</reference>
<sequence>MERDEEAGPVRSLSRQRESGATFAPIRSNGSHMVPPPSRGSGSIGSRGIARIRSQNGYSVDDEGENKAELAGASGESSPGSGEKDLFEVGWDGGDNDPLCPRSFNLVRKWIIVAIVSNCSFCVTGASSIYTATYEQMEAQFGNSRIVSILGLSTFVLGIALGPMFFSPLSEFYGRRPIYLVSWTLYVIWIIPQAVARNVATIIVGRFLDGFAGSTFLAVSGGTVGDLFTKEELQYPMAIFSLSPFIGPCIGPILGGFINYNVSWRWTYYVLLIWGGVLLAAIIFLVPETYHPMVLKHKAQKLRKETGEDRWRAPAEKIDKSVIGAVGRSLMRPFQLLFFELMCLQLCIFSAILLGILYLFFGAFPLVFRTNHGFNLWQVGLTFTGMFVGLVVGILTDPVWHRIRDRLMHRLEKETGVPGASEPEFRLPPAICGAVLVPIGIFWFGWSTYASVHWIVPIIGSAIFGMGNILVFTGIFTFLVDAYPQYAASALAANAFVRCTFAAAFPLFGNQMYQKLGYQWASSLLAFLTIAMLPFPYIFFKYGKKIRARSKFARN</sequence>
<evidence type="ECO:0000313" key="2">
    <source>
        <dbReference type="Proteomes" id="UP001163324"/>
    </source>
</evidence>
<dbReference type="EMBL" id="CM047943">
    <property type="protein sequence ID" value="KAI9900636.1"/>
    <property type="molecule type" value="Genomic_DNA"/>
</dbReference>
<gene>
    <name evidence="1" type="ORF">N3K66_004898</name>
</gene>
<keyword evidence="2" id="KW-1185">Reference proteome</keyword>
<dbReference type="Proteomes" id="UP001163324">
    <property type="component" value="Chromosome 4"/>
</dbReference>
<name>A0ACC0V5A3_9HYPO</name>